<dbReference type="Pfam" id="PF00486">
    <property type="entry name" value="Trans_reg_C"/>
    <property type="match status" value="1"/>
</dbReference>
<evidence type="ECO:0000256" key="4">
    <source>
        <dbReference type="ARBA" id="ARBA00023163"/>
    </source>
</evidence>
<dbReference type="InterPro" id="IPR051677">
    <property type="entry name" value="AfsR-DnrI-RedD_regulator"/>
</dbReference>
<sequence>MRFEVLGTVRALRDGTELDLGARQPRLILTLLLANAGRAVGLADIVDLLWGDRPPRSAVNVVHRYVGALRRTFEPDLPPRATGRWLVGDAAGYRMRVGPDDLDLLRLRTLAEQARSDESAGRLPEALAAYETALALWRGPCGAAGDHLAFDLVDHECADVARTAAALALRLGSVRSVLPVLRRMAEHRRLDEALHSQLLLTLCADGHQAEAIALYQTLRMRLTEELGVDPGEELRDAYRSVLDPNAAEPVPPSGQLRISRLPVTTLVLPAQLPPDLPYFTGRDDVRNEVLDLVDDHGRTQGSMPILAVDGLPGIGKTSVAVHLAHQLAPAYPDGRLPRARRAVEPGQQSARTRSLHRLAGAFLHTRGPDIRLRGQSHHAVADSGIRLDESTGRRSAPTR</sequence>
<dbReference type="PANTHER" id="PTHR35807:SF1">
    <property type="entry name" value="TRANSCRIPTIONAL REGULATOR REDD"/>
    <property type="match status" value="1"/>
</dbReference>
<accession>A0ABT1DXH2</accession>
<organism evidence="8 9">
    <name type="scientific">Paractinoplanes aksuensis</name>
    <dbReference type="NCBI Taxonomy" id="2939490"/>
    <lineage>
        <taxon>Bacteria</taxon>
        <taxon>Bacillati</taxon>
        <taxon>Actinomycetota</taxon>
        <taxon>Actinomycetes</taxon>
        <taxon>Micromonosporales</taxon>
        <taxon>Micromonosporaceae</taxon>
        <taxon>Paractinoplanes</taxon>
    </lineage>
</organism>
<evidence type="ECO:0000313" key="8">
    <source>
        <dbReference type="EMBL" id="MCO8275482.1"/>
    </source>
</evidence>
<proteinExistence type="inferred from homology"/>
<dbReference type="InterPro" id="IPR001867">
    <property type="entry name" value="OmpR/PhoB-type_DNA-bd"/>
</dbReference>
<dbReference type="SUPFAM" id="SSF46894">
    <property type="entry name" value="C-terminal effector domain of the bipartite response regulators"/>
    <property type="match status" value="1"/>
</dbReference>
<reference evidence="8 9" key="1">
    <citation type="submission" date="2022-06" db="EMBL/GenBank/DDBJ databases">
        <title>New Species of the Genus Actinoplanes, ActinopZanes ferrugineus.</title>
        <authorList>
            <person name="Ding P."/>
        </authorList>
    </citation>
    <scope>NUCLEOTIDE SEQUENCE [LARGE SCALE GENOMIC DNA]</scope>
    <source>
        <strain evidence="8 9">TRM88003</strain>
    </source>
</reference>
<keyword evidence="4" id="KW-0804">Transcription</keyword>
<keyword evidence="2" id="KW-0805">Transcription regulation</keyword>
<dbReference type="InterPro" id="IPR016032">
    <property type="entry name" value="Sig_transdc_resp-reg_C-effctor"/>
</dbReference>
<dbReference type="PANTHER" id="PTHR35807">
    <property type="entry name" value="TRANSCRIPTIONAL REGULATOR REDD-RELATED"/>
    <property type="match status" value="1"/>
</dbReference>
<feature type="region of interest" description="Disordered" evidence="6">
    <location>
        <begin position="375"/>
        <end position="399"/>
    </location>
</feature>
<keyword evidence="3 5" id="KW-0238">DNA-binding</keyword>
<dbReference type="Gene3D" id="1.25.40.10">
    <property type="entry name" value="Tetratricopeptide repeat domain"/>
    <property type="match status" value="1"/>
</dbReference>
<dbReference type="SUPFAM" id="SSF48452">
    <property type="entry name" value="TPR-like"/>
    <property type="match status" value="1"/>
</dbReference>
<comment type="caution">
    <text evidence="8">The sequence shown here is derived from an EMBL/GenBank/DDBJ whole genome shotgun (WGS) entry which is preliminary data.</text>
</comment>
<keyword evidence="9" id="KW-1185">Reference proteome</keyword>
<evidence type="ECO:0000256" key="2">
    <source>
        <dbReference type="ARBA" id="ARBA00023015"/>
    </source>
</evidence>
<feature type="domain" description="OmpR/PhoB-type" evidence="7">
    <location>
        <begin position="1"/>
        <end position="97"/>
    </location>
</feature>
<dbReference type="SUPFAM" id="SSF52540">
    <property type="entry name" value="P-loop containing nucleoside triphosphate hydrolases"/>
    <property type="match status" value="1"/>
</dbReference>
<protein>
    <submittedName>
        <fullName evidence="8">Winged helix-turn-helix domain-containing protein</fullName>
    </submittedName>
</protein>
<comment type="similarity">
    <text evidence="1">Belongs to the AfsR/DnrI/RedD regulatory family.</text>
</comment>
<dbReference type="PROSITE" id="PS51755">
    <property type="entry name" value="OMPR_PHOB"/>
    <property type="match status" value="1"/>
</dbReference>
<dbReference type="InterPro" id="IPR011990">
    <property type="entry name" value="TPR-like_helical_dom_sf"/>
</dbReference>
<gene>
    <name evidence="8" type="ORF">M1L60_33355</name>
</gene>
<dbReference type="InterPro" id="IPR036388">
    <property type="entry name" value="WH-like_DNA-bd_sf"/>
</dbReference>
<dbReference type="Pfam" id="PF03704">
    <property type="entry name" value="BTAD"/>
    <property type="match status" value="1"/>
</dbReference>
<dbReference type="InterPro" id="IPR005158">
    <property type="entry name" value="BTAD"/>
</dbReference>
<dbReference type="InterPro" id="IPR027417">
    <property type="entry name" value="P-loop_NTPase"/>
</dbReference>
<dbReference type="Gene3D" id="3.40.50.300">
    <property type="entry name" value="P-loop containing nucleotide triphosphate hydrolases"/>
    <property type="match status" value="1"/>
</dbReference>
<dbReference type="Proteomes" id="UP001523369">
    <property type="component" value="Unassembled WGS sequence"/>
</dbReference>
<evidence type="ECO:0000256" key="1">
    <source>
        <dbReference type="ARBA" id="ARBA00005820"/>
    </source>
</evidence>
<evidence type="ECO:0000256" key="6">
    <source>
        <dbReference type="SAM" id="MobiDB-lite"/>
    </source>
</evidence>
<dbReference type="SMART" id="SM00862">
    <property type="entry name" value="Trans_reg_C"/>
    <property type="match status" value="1"/>
</dbReference>
<evidence type="ECO:0000313" key="9">
    <source>
        <dbReference type="Proteomes" id="UP001523369"/>
    </source>
</evidence>
<dbReference type="EMBL" id="JAMYJR010000038">
    <property type="protein sequence ID" value="MCO8275482.1"/>
    <property type="molecule type" value="Genomic_DNA"/>
</dbReference>
<dbReference type="SMART" id="SM01043">
    <property type="entry name" value="BTAD"/>
    <property type="match status" value="1"/>
</dbReference>
<name>A0ABT1DXH2_9ACTN</name>
<dbReference type="RefSeq" id="WP_253241546.1">
    <property type="nucleotide sequence ID" value="NZ_JAMYJR010000038.1"/>
</dbReference>
<dbReference type="Gene3D" id="1.10.10.10">
    <property type="entry name" value="Winged helix-like DNA-binding domain superfamily/Winged helix DNA-binding domain"/>
    <property type="match status" value="1"/>
</dbReference>
<feature type="DNA-binding region" description="OmpR/PhoB-type" evidence="5">
    <location>
        <begin position="1"/>
        <end position="97"/>
    </location>
</feature>
<evidence type="ECO:0000259" key="7">
    <source>
        <dbReference type="PROSITE" id="PS51755"/>
    </source>
</evidence>
<evidence type="ECO:0000256" key="5">
    <source>
        <dbReference type="PROSITE-ProRule" id="PRU01091"/>
    </source>
</evidence>
<evidence type="ECO:0000256" key="3">
    <source>
        <dbReference type="ARBA" id="ARBA00023125"/>
    </source>
</evidence>